<dbReference type="RefSeq" id="WP_012102838.1">
    <property type="nucleotide sequence ID" value="NC_009706.1"/>
</dbReference>
<proteinExistence type="predicted"/>
<dbReference type="SUPFAM" id="SSF46689">
    <property type="entry name" value="Homeodomain-like"/>
    <property type="match status" value="1"/>
</dbReference>
<gene>
    <name evidence="4" type="ordered locus">CKL_2492</name>
</gene>
<keyword evidence="1" id="KW-0805">Transcription regulation</keyword>
<dbReference type="InterPro" id="IPR036271">
    <property type="entry name" value="Tet_transcr_reg_TetR-rel_C_sf"/>
</dbReference>
<sequence length="189" mass="21924">MPPKVKIAKNNIITASLDVIRENGAEALNARAVAKKLNCSTQPIFSNYSTMKDLKNDVMQSAKQLYQQYIERGMKDSVYPPYKASGIAYIKFAKEEKELFKLLFMRDRSQEEVKEEREEISDLINLISSNTGMSLDDAYMFHIEMWIYVHGIATMIATAYLDWKWDTISMMLTDAYEGMRERYKNKEGK</sequence>
<dbReference type="STRING" id="431943.CKL_2492"/>
<organism evidence="4 5">
    <name type="scientific">Clostridium kluyveri (strain ATCC 8527 / DSM 555 / NBRC 12016 / NCIMB 10680 / K1)</name>
    <dbReference type="NCBI Taxonomy" id="431943"/>
    <lineage>
        <taxon>Bacteria</taxon>
        <taxon>Bacillati</taxon>
        <taxon>Bacillota</taxon>
        <taxon>Clostridia</taxon>
        <taxon>Eubacteriales</taxon>
        <taxon>Clostridiaceae</taxon>
        <taxon>Clostridium</taxon>
    </lineage>
</organism>
<keyword evidence="2" id="KW-0804">Transcription</keyword>
<dbReference type="AlphaFoldDB" id="A5N058"/>
<evidence type="ECO:0000259" key="3">
    <source>
        <dbReference type="Pfam" id="PF13305"/>
    </source>
</evidence>
<keyword evidence="5" id="KW-1185">Reference proteome</keyword>
<dbReference type="Pfam" id="PF13305">
    <property type="entry name" value="TetR_C_33"/>
    <property type="match status" value="1"/>
</dbReference>
<dbReference type="eggNOG" id="COG1309">
    <property type="taxonomic scope" value="Bacteria"/>
</dbReference>
<reference evidence="4 5" key="1">
    <citation type="journal article" date="2008" name="Proc. Natl. Acad. Sci. U.S.A.">
        <title>The genome of Clostridium kluyveri, a strict anaerobe with unique metabolic features.</title>
        <authorList>
            <person name="Seedorf H."/>
            <person name="Fricke W.F."/>
            <person name="Veith B."/>
            <person name="Brueggemann H."/>
            <person name="Liesegang H."/>
            <person name="Strittmatter A."/>
            <person name="Miethke M."/>
            <person name="Buckel W."/>
            <person name="Hinderberger J."/>
            <person name="Li F."/>
            <person name="Hagemeier C."/>
            <person name="Thauer R.K."/>
            <person name="Gottschalk G."/>
        </authorList>
    </citation>
    <scope>NUCLEOTIDE SEQUENCE [LARGE SCALE GENOMIC DNA]</scope>
    <source>
        <strain evidence="5">ATCC 8527 / DSM 555 / NCIMB 10680</strain>
    </source>
</reference>
<evidence type="ECO:0000256" key="1">
    <source>
        <dbReference type="ARBA" id="ARBA00023015"/>
    </source>
</evidence>
<accession>A5N058</accession>
<dbReference type="Gene3D" id="1.10.357.10">
    <property type="entry name" value="Tetracycline Repressor, domain 2"/>
    <property type="match status" value="1"/>
</dbReference>
<evidence type="ECO:0000256" key="2">
    <source>
        <dbReference type="ARBA" id="ARBA00023163"/>
    </source>
</evidence>
<dbReference type="KEGG" id="ckl:CKL_2492"/>
<feature type="domain" description="HTH-type transcriptional regulator MT1864/Rv1816-like C-terminal" evidence="3">
    <location>
        <begin position="84"/>
        <end position="167"/>
    </location>
</feature>
<name>A5N058_CLOK5</name>
<dbReference type="Proteomes" id="UP000002411">
    <property type="component" value="Chromosome"/>
</dbReference>
<dbReference type="EMBL" id="CP000673">
    <property type="protein sequence ID" value="EDK34504.1"/>
    <property type="molecule type" value="Genomic_DNA"/>
</dbReference>
<protein>
    <recommendedName>
        <fullName evidence="3">HTH-type transcriptional regulator MT1864/Rv1816-like C-terminal domain-containing protein</fullName>
    </recommendedName>
</protein>
<evidence type="ECO:0000313" key="5">
    <source>
        <dbReference type="Proteomes" id="UP000002411"/>
    </source>
</evidence>
<dbReference type="InterPro" id="IPR009057">
    <property type="entry name" value="Homeodomain-like_sf"/>
</dbReference>
<evidence type="ECO:0000313" key="4">
    <source>
        <dbReference type="EMBL" id="EDK34504.1"/>
    </source>
</evidence>
<dbReference type="InterPro" id="IPR025996">
    <property type="entry name" value="MT1864/Rv1816-like_C"/>
</dbReference>
<dbReference type="HOGENOM" id="CLU_100170_0_0_9"/>
<dbReference type="SUPFAM" id="SSF48498">
    <property type="entry name" value="Tetracyclin repressor-like, C-terminal domain"/>
    <property type="match status" value="1"/>
</dbReference>